<dbReference type="InterPro" id="IPR005129">
    <property type="entry name" value="GTPase_ArgK"/>
</dbReference>
<proteinExistence type="inferred from homology"/>
<dbReference type="Pfam" id="PF03308">
    <property type="entry name" value="MeaB"/>
    <property type="match status" value="1"/>
</dbReference>
<dbReference type="PANTHER" id="PTHR43087:SF1">
    <property type="entry name" value="LAO_AO TRANSPORT SYSTEM ATPASE"/>
    <property type="match status" value="1"/>
</dbReference>
<keyword evidence="7" id="KW-1185">Reference proteome</keyword>
<name>A0ABN3WY49_9ACTN</name>
<evidence type="ECO:0000256" key="5">
    <source>
        <dbReference type="ARBA" id="ARBA00023186"/>
    </source>
</evidence>
<reference evidence="6 7" key="1">
    <citation type="journal article" date="2019" name="Int. J. Syst. Evol. Microbiol.">
        <title>The Global Catalogue of Microorganisms (GCM) 10K type strain sequencing project: providing services to taxonomists for standard genome sequencing and annotation.</title>
        <authorList>
            <consortium name="The Broad Institute Genomics Platform"/>
            <consortium name="The Broad Institute Genome Sequencing Center for Infectious Disease"/>
            <person name="Wu L."/>
            <person name="Ma J."/>
        </authorList>
    </citation>
    <scope>NUCLEOTIDE SEQUENCE [LARGE SCALE GENOMIC DNA]</scope>
    <source>
        <strain evidence="6 7">JCM 9088</strain>
    </source>
</reference>
<dbReference type="CDD" id="cd03114">
    <property type="entry name" value="MMAA-like"/>
    <property type="match status" value="1"/>
</dbReference>
<evidence type="ECO:0000256" key="4">
    <source>
        <dbReference type="ARBA" id="ARBA00023134"/>
    </source>
</evidence>
<evidence type="ECO:0000256" key="3">
    <source>
        <dbReference type="ARBA" id="ARBA00022801"/>
    </source>
</evidence>
<organism evidence="6 7">
    <name type="scientific">Streptomyces enissocaesilis</name>
    <dbReference type="NCBI Taxonomy" id="332589"/>
    <lineage>
        <taxon>Bacteria</taxon>
        <taxon>Bacillati</taxon>
        <taxon>Actinomycetota</taxon>
        <taxon>Actinomycetes</taxon>
        <taxon>Kitasatosporales</taxon>
        <taxon>Streptomycetaceae</taxon>
        <taxon>Streptomyces</taxon>
        <taxon>Streptomyces rochei group</taxon>
    </lineage>
</organism>
<dbReference type="Gene3D" id="3.40.50.300">
    <property type="entry name" value="P-loop containing nucleotide triphosphate hydrolases"/>
    <property type="match status" value="1"/>
</dbReference>
<evidence type="ECO:0000313" key="7">
    <source>
        <dbReference type="Proteomes" id="UP001500403"/>
    </source>
</evidence>
<dbReference type="NCBIfam" id="TIGR00750">
    <property type="entry name" value="lao"/>
    <property type="match status" value="1"/>
</dbReference>
<dbReference type="InterPro" id="IPR052040">
    <property type="entry name" value="GTPase/Isobutyryl-CoA_mutase"/>
</dbReference>
<dbReference type="InterPro" id="IPR027417">
    <property type="entry name" value="P-loop_NTPase"/>
</dbReference>
<dbReference type="EMBL" id="BAAAUD010000014">
    <property type="protein sequence ID" value="GAA2931858.1"/>
    <property type="molecule type" value="Genomic_DNA"/>
</dbReference>
<dbReference type="SUPFAM" id="SSF52540">
    <property type="entry name" value="P-loop containing nucleoside triphosphate hydrolases"/>
    <property type="match status" value="1"/>
</dbReference>
<keyword evidence="4" id="KW-0342">GTP-binding</keyword>
<evidence type="ECO:0000256" key="1">
    <source>
        <dbReference type="ARBA" id="ARBA00009625"/>
    </source>
</evidence>
<keyword evidence="3" id="KW-0378">Hydrolase</keyword>
<comment type="caution">
    <text evidence="6">The sequence shown here is derived from an EMBL/GenBank/DDBJ whole genome shotgun (WGS) entry which is preliminary data.</text>
</comment>
<protein>
    <submittedName>
        <fullName evidence="6">Methylmalonyl Co-A mutase-associated GTPase MeaB</fullName>
    </submittedName>
</protein>
<sequence>MQDVPGLVAQAREGRPRAVARLISLVEGASPQLREVMAALAPLAGGAYVVGLTGSPGVGKSTSTSALVSAYRRAGKRVGVLAVDPSSPFSGGALLGDRVRMSEHASDPGVYIRSMATRGHLGGLAWAAPQAIRVLDAAGCDVVLVETVGVGQSEVEIASQADTSVVLLAPGMGDGIQAAKAGILEIGDVYVVNKADRDGADATVRELNHMLGLGESRGPGDWRPPIVKTVAARGEGVDEVVGALEKHRAWMEEHGVLAERRAKRAAHEVETIAVTALRERIGDLRGDRRLGALAERIVAGELDPYAAADELVAGITEA</sequence>
<evidence type="ECO:0000256" key="2">
    <source>
        <dbReference type="ARBA" id="ARBA00022741"/>
    </source>
</evidence>
<keyword evidence="2" id="KW-0547">Nucleotide-binding</keyword>
<keyword evidence="5" id="KW-0143">Chaperone</keyword>
<comment type="similarity">
    <text evidence="1">Belongs to the SIMIBI class G3E GTPase family. ArgK/MeaB subfamily.</text>
</comment>
<dbReference type="Proteomes" id="UP001500403">
    <property type="component" value="Unassembled WGS sequence"/>
</dbReference>
<dbReference type="PANTHER" id="PTHR43087">
    <property type="entry name" value="LYSINE/ARGININE/ORNITHINE TRANSPORT SYSTEM KINASE"/>
    <property type="match status" value="1"/>
</dbReference>
<accession>A0ABN3WY49</accession>
<gene>
    <name evidence="6" type="primary">meaB</name>
    <name evidence="6" type="ORF">GCM10010446_15850</name>
</gene>
<evidence type="ECO:0000313" key="6">
    <source>
        <dbReference type="EMBL" id="GAA2931858.1"/>
    </source>
</evidence>
<dbReference type="RefSeq" id="WP_344492799.1">
    <property type="nucleotide sequence ID" value="NZ_BAAAUD010000014.1"/>
</dbReference>